<comment type="caution">
    <text evidence="2">The sequence shown here is derived from an EMBL/GenBank/DDBJ whole genome shotgun (WGS) entry which is preliminary data.</text>
</comment>
<dbReference type="Proteomes" id="UP000645217">
    <property type="component" value="Unassembled WGS sequence"/>
</dbReference>
<reference evidence="2" key="1">
    <citation type="journal article" date="2014" name="Int. J. Syst. Evol. Microbiol.">
        <title>Complete genome sequence of Corynebacterium casei LMG S-19264T (=DSM 44701T), isolated from a smear-ripened cheese.</title>
        <authorList>
            <consortium name="US DOE Joint Genome Institute (JGI-PGF)"/>
            <person name="Walter F."/>
            <person name="Albersmeier A."/>
            <person name="Kalinowski J."/>
            <person name="Ruckert C."/>
        </authorList>
    </citation>
    <scope>NUCLEOTIDE SEQUENCE</scope>
    <source>
        <strain evidence="2">JCM 13064</strain>
    </source>
</reference>
<evidence type="ECO:0000313" key="3">
    <source>
        <dbReference type="Proteomes" id="UP000645217"/>
    </source>
</evidence>
<feature type="region of interest" description="Disordered" evidence="1">
    <location>
        <begin position="99"/>
        <end position="121"/>
    </location>
</feature>
<protein>
    <submittedName>
        <fullName evidence="2">Uncharacterized protein</fullName>
    </submittedName>
</protein>
<accession>A0A917QP32</accession>
<reference evidence="2" key="2">
    <citation type="submission" date="2020-09" db="EMBL/GenBank/DDBJ databases">
        <authorList>
            <person name="Sun Q."/>
            <person name="Ohkuma M."/>
        </authorList>
    </citation>
    <scope>NUCLEOTIDE SEQUENCE</scope>
    <source>
        <strain evidence="2">JCM 13064</strain>
    </source>
</reference>
<sequence>MAEKAARKPTPAQIEILRWAAALRVYVYKTEGEYSPRKGIRPQTMRIMRNAGWVTLGPREFLAGRRLIVTAAGLAALKPHVRPETYEYLVDKAARMAAQDIQPAADGEQSPTPTSEETDHG</sequence>
<evidence type="ECO:0000256" key="1">
    <source>
        <dbReference type="SAM" id="MobiDB-lite"/>
    </source>
</evidence>
<keyword evidence="3" id="KW-1185">Reference proteome</keyword>
<proteinExistence type="predicted"/>
<name>A0A917QP32_9ACTN</name>
<gene>
    <name evidence="2" type="ORF">GCM10007964_01190</name>
</gene>
<organism evidence="2 3">
    <name type="scientific">Sphaerisporangium melleum</name>
    <dbReference type="NCBI Taxonomy" id="321316"/>
    <lineage>
        <taxon>Bacteria</taxon>
        <taxon>Bacillati</taxon>
        <taxon>Actinomycetota</taxon>
        <taxon>Actinomycetes</taxon>
        <taxon>Streptosporangiales</taxon>
        <taxon>Streptosporangiaceae</taxon>
        <taxon>Sphaerisporangium</taxon>
    </lineage>
</organism>
<evidence type="ECO:0000313" key="2">
    <source>
        <dbReference type="EMBL" id="GGK61776.1"/>
    </source>
</evidence>
<dbReference type="AlphaFoldDB" id="A0A917QP32"/>
<dbReference type="RefSeq" id="WP_189160920.1">
    <property type="nucleotide sequence ID" value="NZ_BMNT01000001.1"/>
</dbReference>
<dbReference type="EMBL" id="BMNT01000001">
    <property type="protein sequence ID" value="GGK61776.1"/>
    <property type="molecule type" value="Genomic_DNA"/>
</dbReference>